<keyword evidence="1" id="KW-1133">Transmembrane helix</keyword>
<evidence type="ECO:0000313" key="3">
    <source>
        <dbReference type="Proteomes" id="UP000772618"/>
    </source>
</evidence>
<proteinExistence type="predicted"/>
<evidence type="ECO:0000256" key="1">
    <source>
        <dbReference type="SAM" id="Phobius"/>
    </source>
</evidence>
<dbReference type="Pfam" id="PF13430">
    <property type="entry name" value="DUF4112"/>
    <property type="match status" value="1"/>
</dbReference>
<accession>A0ABS5W041</accession>
<dbReference type="InterPro" id="IPR025187">
    <property type="entry name" value="DUF4112"/>
</dbReference>
<feature type="transmembrane region" description="Helical" evidence="1">
    <location>
        <begin position="146"/>
        <end position="166"/>
    </location>
</feature>
<organism evidence="2 3">
    <name type="scientific">Chryseosolibacter indicus</name>
    <dbReference type="NCBI Taxonomy" id="2782351"/>
    <lineage>
        <taxon>Bacteria</taxon>
        <taxon>Pseudomonadati</taxon>
        <taxon>Bacteroidota</taxon>
        <taxon>Cytophagia</taxon>
        <taxon>Cytophagales</taxon>
        <taxon>Chryseotaleaceae</taxon>
        <taxon>Chryseosolibacter</taxon>
    </lineage>
</organism>
<keyword evidence="1" id="KW-0812">Transmembrane</keyword>
<keyword evidence="1" id="KW-0472">Membrane</keyword>
<dbReference type="Proteomes" id="UP000772618">
    <property type="component" value="Unassembled WGS sequence"/>
</dbReference>
<keyword evidence="3" id="KW-1185">Reference proteome</keyword>
<comment type="caution">
    <text evidence="2">The sequence shown here is derived from an EMBL/GenBank/DDBJ whole genome shotgun (WGS) entry which is preliminary data.</text>
</comment>
<protein>
    <submittedName>
        <fullName evidence="2">DUF4112 domain-containing protein</fullName>
    </submittedName>
</protein>
<dbReference type="PANTHER" id="PTHR35519:SF2">
    <property type="entry name" value="PH DOMAIN PROTEIN"/>
    <property type="match status" value="1"/>
</dbReference>
<dbReference type="PANTHER" id="PTHR35519">
    <property type="entry name" value="MEMBRANE PROTEINS"/>
    <property type="match status" value="1"/>
</dbReference>
<evidence type="ECO:0000313" key="2">
    <source>
        <dbReference type="EMBL" id="MBT1706477.1"/>
    </source>
</evidence>
<feature type="transmembrane region" description="Helical" evidence="1">
    <location>
        <begin position="96"/>
        <end position="120"/>
    </location>
</feature>
<gene>
    <name evidence="2" type="ORF">KK060_24600</name>
</gene>
<reference evidence="2 3" key="1">
    <citation type="submission" date="2021-05" db="EMBL/GenBank/DDBJ databases">
        <title>A Polyphasic approach of four new species of the genus Ohtaekwangia: Ohtaekwangia histidinii sp. nov., Ohtaekwangia cretensis sp. nov., Ohtaekwangia indiensis sp. nov., Ohtaekwangia reichenbachii sp. nov. from diverse environment.</title>
        <authorList>
            <person name="Octaviana S."/>
        </authorList>
    </citation>
    <scope>NUCLEOTIDE SEQUENCE [LARGE SCALE GENOMIC DNA]</scope>
    <source>
        <strain evidence="2 3">PWU20</strain>
    </source>
</reference>
<feature type="transmembrane region" description="Helical" evidence="1">
    <location>
        <begin position="60"/>
        <end position="84"/>
    </location>
</feature>
<dbReference type="EMBL" id="JAHESD010000120">
    <property type="protein sequence ID" value="MBT1706477.1"/>
    <property type="molecule type" value="Genomic_DNA"/>
</dbReference>
<sequence>MPSLCKKEAMQPNVQIIKDDNTARVHYSAPDLRWIEKYARLMDSRFLIPGTKIKFGVDPILSLFPVFGDLLTYIISGVMIYTMYNHGASRKVVIKMILNSTLDTVIGAIPIVGTVFDIFYRSNDRNVRLLKEYYFEGKHQGSGRGLLILIAIVAIALVSLVIFGIWKLMEAIF</sequence>
<name>A0ABS5W041_9BACT</name>